<evidence type="ECO:0000313" key="3">
    <source>
        <dbReference type="Proteomes" id="UP001457282"/>
    </source>
</evidence>
<dbReference type="Gene3D" id="2.120.10.80">
    <property type="entry name" value="Kelch-type beta propeller"/>
    <property type="match status" value="1"/>
</dbReference>
<feature type="region of interest" description="Disordered" evidence="1">
    <location>
        <begin position="1"/>
        <end position="30"/>
    </location>
</feature>
<dbReference type="PANTHER" id="PTHR47590:SF1">
    <property type="entry name" value="F-BOX_KELCH-REPEAT PROTEIN SKIP25"/>
    <property type="match status" value="1"/>
</dbReference>
<evidence type="ECO:0000313" key="2">
    <source>
        <dbReference type="EMBL" id="KAK9928258.1"/>
    </source>
</evidence>
<proteinExistence type="predicted"/>
<sequence>MALSTPEVCTASPAKQRRKLTQNDDDHNQQPLLPGLPDHIAQACLSLVHPSILYSVCRSWRRVIYTRSFPPFPSLYALLSSSSSSSLQNSIQFYNFDPISSSWRALPTTPPDPPLHLFLRHPSFISRNLPIQTVSASGKLVLLAATTHNFFPALPRPLVFDPDTSRWLFGPPLANPRRWCAAGTLSGAVYVASGIRSHFSIDIARSVEKWVLSKKNDNSSPIPIGRNPTRNEHMGWEWERVSGLRDGRFSRDAIDAVGWRGKLCMVNVKGDAVKDGLVYDAEKDAWQDMPEGMIAGWTGPVAAMDEDVMYVVDEAKGALRRYDPARDMWDQILESESLRGADQIAAGGGRVCVVCRGRIVVVDVAASGPRLWHVEAPSGLEAVAIHILPRMSQPV</sequence>
<keyword evidence="3" id="KW-1185">Reference proteome</keyword>
<reference evidence="2 3" key="1">
    <citation type="journal article" date="2023" name="G3 (Bethesda)">
        <title>A chromosome-length genome assembly and annotation of blackberry (Rubus argutus, cv. 'Hillquist').</title>
        <authorList>
            <person name="Bruna T."/>
            <person name="Aryal R."/>
            <person name="Dudchenko O."/>
            <person name="Sargent D.J."/>
            <person name="Mead D."/>
            <person name="Buti M."/>
            <person name="Cavallini A."/>
            <person name="Hytonen T."/>
            <person name="Andres J."/>
            <person name="Pham M."/>
            <person name="Weisz D."/>
            <person name="Mascagni F."/>
            <person name="Usai G."/>
            <person name="Natali L."/>
            <person name="Bassil N."/>
            <person name="Fernandez G.E."/>
            <person name="Lomsadze A."/>
            <person name="Armour M."/>
            <person name="Olukolu B."/>
            <person name="Poorten T."/>
            <person name="Britton C."/>
            <person name="Davik J."/>
            <person name="Ashrafi H."/>
            <person name="Aiden E.L."/>
            <person name="Borodovsky M."/>
            <person name="Worthington M."/>
        </authorList>
    </citation>
    <scope>NUCLEOTIDE SEQUENCE [LARGE SCALE GENOMIC DNA]</scope>
    <source>
        <strain evidence="2">PI 553951</strain>
    </source>
</reference>
<name>A0AAW1WX54_RUBAR</name>
<evidence type="ECO:0000256" key="1">
    <source>
        <dbReference type="SAM" id="MobiDB-lite"/>
    </source>
</evidence>
<dbReference type="EMBL" id="JBEDUW010000005">
    <property type="protein sequence ID" value="KAK9928258.1"/>
    <property type="molecule type" value="Genomic_DNA"/>
</dbReference>
<dbReference type="SUPFAM" id="SSF117281">
    <property type="entry name" value="Kelch motif"/>
    <property type="match status" value="1"/>
</dbReference>
<organism evidence="2 3">
    <name type="scientific">Rubus argutus</name>
    <name type="common">Southern blackberry</name>
    <dbReference type="NCBI Taxonomy" id="59490"/>
    <lineage>
        <taxon>Eukaryota</taxon>
        <taxon>Viridiplantae</taxon>
        <taxon>Streptophyta</taxon>
        <taxon>Embryophyta</taxon>
        <taxon>Tracheophyta</taxon>
        <taxon>Spermatophyta</taxon>
        <taxon>Magnoliopsida</taxon>
        <taxon>eudicotyledons</taxon>
        <taxon>Gunneridae</taxon>
        <taxon>Pentapetalae</taxon>
        <taxon>rosids</taxon>
        <taxon>fabids</taxon>
        <taxon>Rosales</taxon>
        <taxon>Rosaceae</taxon>
        <taxon>Rosoideae</taxon>
        <taxon>Rosoideae incertae sedis</taxon>
        <taxon>Rubus</taxon>
    </lineage>
</organism>
<protein>
    <recommendedName>
        <fullName evidence="4">F-box/kelch-repeat protein SKIP25</fullName>
    </recommendedName>
</protein>
<dbReference type="InterPro" id="IPR015915">
    <property type="entry name" value="Kelch-typ_b-propeller"/>
</dbReference>
<dbReference type="Proteomes" id="UP001457282">
    <property type="component" value="Unassembled WGS sequence"/>
</dbReference>
<accession>A0AAW1WX54</accession>
<dbReference type="PANTHER" id="PTHR47590">
    <property type="entry name" value="F-BOX/KELCH-REPEAT PROTEIN SKIP25"/>
    <property type="match status" value="1"/>
</dbReference>
<gene>
    <name evidence="2" type="ORF">M0R45_025404</name>
</gene>
<dbReference type="AlphaFoldDB" id="A0AAW1WX54"/>
<comment type="caution">
    <text evidence="2">The sequence shown here is derived from an EMBL/GenBank/DDBJ whole genome shotgun (WGS) entry which is preliminary data.</text>
</comment>
<evidence type="ECO:0008006" key="4">
    <source>
        <dbReference type="Google" id="ProtNLM"/>
    </source>
</evidence>